<reference evidence="1 2" key="1">
    <citation type="submission" date="2014-03" db="EMBL/GenBank/DDBJ databases">
        <title>Draft genome of the hookworm Oesophagostomum dentatum.</title>
        <authorList>
            <person name="Mitreva M."/>
        </authorList>
    </citation>
    <scope>NUCLEOTIDE SEQUENCE [LARGE SCALE GENOMIC DNA]</scope>
    <source>
        <strain evidence="1 2">OD-Hann</strain>
    </source>
</reference>
<organism evidence="1 2">
    <name type="scientific">Oesophagostomum dentatum</name>
    <name type="common">Nodular worm</name>
    <dbReference type="NCBI Taxonomy" id="61180"/>
    <lineage>
        <taxon>Eukaryota</taxon>
        <taxon>Metazoa</taxon>
        <taxon>Ecdysozoa</taxon>
        <taxon>Nematoda</taxon>
        <taxon>Chromadorea</taxon>
        <taxon>Rhabditida</taxon>
        <taxon>Rhabditina</taxon>
        <taxon>Rhabditomorpha</taxon>
        <taxon>Strongyloidea</taxon>
        <taxon>Strongylidae</taxon>
        <taxon>Oesophagostomum</taxon>
    </lineage>
</organism>
<dbReference type="AlphaFoldDB" id="A0A0B1TAF7"/>
<keyword evidence="2" id="KW-1185">Reference proteome</keyword>
<gene>
    <name evidence="1" type="ORF">OESDEN_05529</name>
</gene>
<evidence type="ECO:0000313" key="1">
    <source>
        <dbReference type="EMBL" id="KHJ94538.1"/>
    </source>
</evidence>
<proteinExistence type="predicted"/>
<accession>A0A0B1TAF7</accession>
<name>A0A0B1TAF7_OESDE</name>
<sequence length="85" mass="9235">MVEVDGTSNIYKDKEKFGTAAAEHYAESLFNCLPVGSNSKDALALGAMWGTERALKLLDEAGFKNVSMINVPYIGSSVLYISKKE</sequence>
<protein>
    <submittedName>
        <fullName evidence="1">Uncharacterized protein</fullName>
    </submittedName>
</protein>
<dbReference type="Proteomes" id="UP000053660">
    <property type="component" value="Unassembled WGS sequence"/>
</dbReference>
<dbReference type="OrthoDB" id="506498at2759"/>
<dbReference type="EMBL" id="KN550292">
    <property type="protein sequence ID" value="KHJ94538.1"/>
    <property type="molecule type" value="Genomic_DNA"/>
</dbReference>
<dbReference type="PANTHER" id="PTHR45581:SF3">
    <property type="entry name" value="METHYLTRANSFERASE DOMAIN-CONTAINING PROTEIN"/>
    <property type="match status" value="1"/>
</dbReference>
<dbReference type="PANTHER" id="PTHR45581">
    <property type="entry name" value="PROTEIN CBG10435"/>
    <property type="match status" value="1"/>
</dbReference>
<evidence type="ECO:0000313" key="2">
    <source>
        <dbReference type="Proteomes" id="UP000053660"/>
    </source>
</evidence>